<evidence type="ECO:0000313" key="3">
    <source>
        <dbReference type="EMBL" id="QDY92361.1"/>
    </source>
</evidence>
<dbReference type="InterPro" id="IPR005295">
    <property type="entry name" value="IBV_3B"/>
</dbReference>
<accession>A0A5B8KAJ6</accession>
<name>A0A5B8KAJ6_9GAMC</name>
<evidence type="ECO:0000256" key="2">
    <source>
        <dbReference type="ARBA" id="ARBA00030002"/>
    </source>
</evidence>
<dbReference type="Pfam" id="PF03622">
    <property type="entry name" value="IBV_3B"/>
    <property type="match status" value="1"/>
</dbReference>
<dbReference type="EMBL" id="MK204411">
    <property type="protein sequence ID" value="QDY92361.1"/>
    <property type="molecule type" value="Genomic_RNA"/>
</dbReference>
<sequence>MLAIIENGFKTVCLAGVVFVTIDALLSTSLSGLQFQHVMLERGEDAMCDASRIAHLISLLADCRVYDPFAEAFYCNGSFWEVDSMEEDGSILTSDSDIDLY</sequence>
<gene>
    <name evidence="3" type="primary">3b</name>
</gene>
<proteinExistence type="predicted"/>
<protein>
    <recommendedName>
        <fullName evidence="1">Non-structural protein 3b</fullName>
    </recommendedName>
    <alternativeName>
        <fullName evidence="2">Accessory protein 3b</fullName>
    </alternativeName>
</protein>
<evidence type="ECO:0000256" key="1">
    <source>
        <dbReference type="ARBA" id="ARBA00019811"/>
    </source>
</evidence>
<reference evidence="3" key="1">
    <citation type="journal article" date="2019" name="ISME J.">
        <title>Virome heterogeneity and connectivity in waterfowl and shorebird communities.</title>
        <authorList>
            <person name="Wille M."/>
            <person name="Shi M."/>
            <person name="Klaassen M."/>
            <person name="Hurt A.C."/>
            <person name="Holmes E.C."/>
        </authorList>
    </citation>
    <scope>NUCLEOTIDE SEQUENCE</scope>
    <source>
        <strain evidence="3">MW18</strain>
    </source>
</reference>
<organism evidence="3">
    <name type="scientific">Avian coronavirus</name>
    <dbReference type="NCBI Taxonomy" id="694014"/>
    <lineage>
        <taxon>Viruses</taxon>
        <taxon>Riboviria</taxon>
        <taxon>Orthornavirae</taxon>
        <taxon>Pisuviricota</taxon>
        <taxon>Pisoniviricetes</taxon>
        <taxon>Nidovirales</taxon>
        <taxon>Cornidovirineae</taxon>
        <taxon>Coronaviridae</taxon>
        <taxon>Orthocoronavirinae</taxon>
        <taxon>Gammacoronavirus</taxon>
        <taxon>Igacovirus</taxon>
        <taxon>Gammacoronavirus galli</taxon>
    </lineage>
</organism>